<protein>
    <submittedName>
        <fullName evidence="1">Flagellar hook-basal body protein</fullName>
    </submittedName>
</protein>
<dbReference type="EMBL" id="SRYA01000024">
    <property type="protein sequence ID" value="TGY95758.1"/>
    <property type="molecule type" value="Genomic_DNA"/>
</dbReference>
<keyword evidence="1" id="KW-0966">Cell projection</keyword>
<comment type="caution">
    <text evidence="1">The sequence shown here is derived from an EMBL/GenBank/DDBJ whole genome shotgun (WGS) entry which is preliminary data.</text>
</comment>
<organism evidence="1 2">
    <name type="scientific">Petralouisia muris</name>
    <dbReference type="NCBI Taxonomy" id="3032872"/>
    <lineage>
        <taxon>Bacteria</taxon>
        <taxon>Bacillati</taxon>
        <taxon>Bacillota</taxon>
        <taxon>Clostridia</taxon>
        <taxon>Lachnospirales</taxon>
        <taxon>Lachnospiraceae</taxon>
        <taxon>Petralouisia</taxon>
    </lineage>
</organism>
<gene>
    <name evidence="1" type="ORF">E5329_13010</name>
</gene>
<reference evidence="1" key="1">
    <citation type="submission" date="2019-04" db="EMBL/GenBank/DDBJ databases">
        <title>Microbes associate with the intestines of laboratory mice.</title>
        <authorList>
            <person name="Navarre W."/>
            <person name="Wong E."/>
            <person name="Huang K."/>
            <person name="Tropini C."/>
            <person name="Ng K."/>
            <person name="Yu B."/>
        </authorList>
    </citation>
    <scope>NUCLEOTIDE SEQUENCE</scope>
    <source>
        <strain evidence="1">NM01_1-7b</strain>
    </source>
</reference>
<keyword evidence="2" id="KW-1185">Reference proteome</keyword>
<evidence type="ECO:0000313" key="2">
    <source>
        <dbReference type="Proteomes" id="UP000304953"/>
    </source>
</evidence>
<proteinExistence type="predicted"/>
<keyword evidence="1" id="KW-0969">Cilium</keyword>
<dbReference type="Proteomes" id="UP000304953">
    <property type="component" value="Unassembled WGS sequence"/>
</dbReference>
<keyword evidence="1" id="KW-0282">Flagellum</keyword>
<sequence length="271" mass="28851">MMRSLWSAASGMISQQTAVDTIAHNLSNVNTTGYKTEKTEFKSLLYQTLQTRTTTANGENKPISAQVGLGTRVASITSNFTQGSMLSSESFTSMAIAGDGFFSVRGADGNTYYTRNGDFKLSVGNNGDLTLVTADGYPVLDSEGNPITMPGDVSSSKIQVSTEGAFGYLDGNGNFVNVANIGLYQFSNPAGLEKLSNSLLAVTDASGEALNEANTANLIRSEVRQKYVEGSNVQVADEMVNLIVAQRAYEMNSKAIQAADDMLGQANQLKR</sequence>
<accession>A0AC61RVK7</accession>
<name>A0AC61RVK7_9FIRM</name>
<evidence type="ECO:0000313" key="1">
    <source>
        <dbReference type="EMBL" id="TGY95758.1"/>
    </source>
</evidence>